<comment type="caution">
    <text evidence="2">The sequence shown here is derived from an EMBL/GenBank/DDBJ whole genome shotgun (WGS) entry which is preliminary data.</text>
</comment>
<evidence type="ECO:0000313" key="2">
    <source>
        <dbReference type="EMBL" id="PPK96836.1"/>
    </source>
</evidence>
<dbReference type="EMBL" id="PTJE01000001">
    <property type="protein sequence ID" value="PPK96836.1"/>
    <property type="molecule type" value="Genomic_DNA"/>
</dbReference>
<name>A0A2S6IS20_9FLAO</name>
<proteinExistence type="predicted"/>
<gene>
    <name evidence="2" type="ORF">LY01_00661</name>
</gene>
<reference evidence="2 3" key="1">
    <citation type="submission" date="2018-02" db="EMBL/GenBank/DDBJ databases">
        <title>Genomic Encyclopedia of Archaeal and Bacterial Type Strains, Phase II (KMG-II): from individual species to whole genera.</title>
        <authorList>
            <person name="Goeker M."/>
        </authorList>
    </citation>
    <scope>NUCLEOTIDE SEQUENCE [LARGE SCALE GENOMIC DNA]</scope>
    <source>
        <strain evidence="2 3">DSM 16809</strain>
    </source>
</reference>
<sequence>MKFSTLFVLTLTFLSLWRCASDVDDVEVNGVVLDGKTNLPVHNATINMECWYYGNSPDESYEGSVIKSVKTNRDGTYQLTFSKGAFLSFTINAYTYEDQDFGEYVNTEEVNLTTRLK</sequence>
<dbReference type="SUPFAM" id="SSF49464">
    <property type="entry name" value="Carboxypeptidase regulatory domain-like"/>
    <property type="match status" value="1"/>
</dbReference>
<organism evidence="2 3">
    <name type="scientific">Nonlabens xylanidelens</name>
    <dbReference type="NCBI Taxonomy" id="191564"/>
    <lineage>
        <taxon>Bacteria</taxon>
        <taxon>Pseudomonadati</taxon>
        <taxon>Bacteroidota</taxon>
        <taxon>Flavobacteriia</taxon>
        <taxon>Flavobacteriales</taxon>
        <taxon>Flavobacteriaceae</taxon>
        <taxon>Nonlabens</taxon>
    </lineage>
</organism>
<dbReference type="Gene3D" id="2.60.40.1120">
    <property type="entry name" value="Carboxypeptidase-like, regulatory domain"/>
    <property type="match status" value="1"/>
</dbReference>
<protein>
    <recommendedName>
        <fullName evidence="4">Carboxypeptidase family protein</fullName>
    </recommendedName>
</protein>
<feature type="chain" id="PRO_5015660458" description="Carboxypeptidase family protein" evidence="1">
    <location>
        <begin position="21"/>
        <end position="117"/>
    </location>
</feature>
<dbReference type="AlphaFoldDB" id="A0A2S6IS20"/>
<accession>A0A2S6IS20</accession>
<keyword evidence="1" id="KW-0732">Signal</keyword>
<evidence type="ECO:0008006" key="4">
    <source>
        <dbReference type="Google" id="ProtNLM"/>
    </source>
</evidence>
<dbReference type="InterPro" id="IPR008969">
    <property type="entry name" value="CarboxyPept-like_regulatory"/>
</dbReference>
<dbReference type="Proteomes" id="UP000239002">
    <property type="component" value="Unassembled WGS sequence"/>
</dbReference>
<dbReference type="RefSeq" id="WP_104514370.1">
    <property type="nucleotide sequence ID" value="NZ_MQVW01000027.1"/>
</dbReference>
<feature type="signal peptide" evidence="1">
    <location>
        <begin position="1"/>
        <end position="20"/>
    </location>
</feature>
<evidence type="ECO:0000256" key="1">
    <source>
        <dbReference type="SAM" id="SignalP"/>
    </source>
</evidence>
<evidence type="ECO:0000313" key="3">
    <source>
        <dbReference type="Proteomes" id="UP000239002"/>
    </source>
</evidence>
<keyword evidence="3" id="KW-1185">Reference proteome</keyword>